<dbReference type="PRINTS" id="PR00505">
    <property type="entry name" value="D12N6MTFRASE"/>
</dbReference>
<protein>
    <recommendedName>
        <fullName evidence="2">site-specific DNA-methyltransferase (adenine-specific)</fullName>
        <ecNumber evidence="2">2.1.1.72</ecNumber>
    </recommendedName>
</protein>
<dbReference type="InterPro" id="IPR023095">
    <property type="entry name" value="Ade_MeTrfase_dom_2"/>
</dbReference>
<dbReference type="PIRSF" id="PIRSF000398">
    <property type="entry name" value="M_m6A_EcoRV"/>
    <property type="match status" value="1"/>
</dbReference>
<evidence type="ECO:0000256" key="4">
    <source>
        <dbReference type="ARBA" id="ARBA00022679"/>
    </source>
</evidence>
<name>A0ABZ2J8D7_9PSED</name>
<dbReference type="PANTHER" id="PTHR30481:SF2">
    <property type="entry name" value="SITE-SPECIFIC DNA-METHYLTRANSFERASE (ADENINE-SPECIFIC)"/>
    <property type="match status" value="1"/>
</dbReference>
<evidence type="ECO:0000256" key="1">
    <source>
        <dbReference type="ARBA" id="ARBA00006594"/>
    </source>
</evidence>
<evidence type="ECO:0000256" key="3">
    <source>
        <dbReference type="ARBA" id="ARBA00022603"/>
    </source>
</evidence>
<dbReference type="Gene3D" id="3.40.50.150">
    <property type="entry name" value="Vaccinia Virus protein VP39"/>
    <property type="match status" value="1"/>
</dbReference>
<dbReference type="PANTHER" id="PTHR30481">
    <property type="entry name" value="DNA ADENINE METHYLASE"/>
    <property type="match status" value="1"/>
</dbReference>
<sequence length="296" mass="33200">MYAVSPLRYPGAKWRLEKFVNALLKANNLQGSDYVEPFAGGASLAISLLLQGYVGKIHLNDLDRSVYAFWHSVIHETEGLCRLISDTPVSMDVWRAQKMIQSEKGQAGLLELGFSTFFLNRTNRSGILSAGVIGGKEQAGKWKIDARYNKVNLISRVEAIAGKGSSVQVYNFDALEFLSICNQSLPASSFIYLDPPYFVKGQELYLNFYNSSDHARLSSFVQQELSLPWMVSYDDVEEIKQLYSLSYATEEPYLLPYSASKVRKGREVFFLGPGLKTQTDLIHTSTSKKRKMAPCS</sequence>
<evidence type="ECO:0000313" key="7">
    <source>
        <dbReference type="EMBL" id="WWY19450.1"/>
    </source>
</evidence>
<gene>
    <name evidence="7" type="ORF">V9385_17505</name>
</gene>
<evidence type="ECO:0000313" key="8">
    <source>
        <dbReference type="Proteomes" id="UP001375228"/>
    </source>
</evidence>
<comment type="catalytic activity">
    <reaction evidence="6">
        <text>a 2'-deoxyadenosine in DNA + S-adenosyl-L-methionine = an N(6)-methyl-2'-deoxyadenosine in DNA + S-adenosyl-L-homocysteine + H(+)</text>
        <dbReference type="Rhea" id="RHEA:15197"/>
        <dbReference type="Rhea" id="RHEA-COMP:12418"/>
        <dbReference type="Rhea" id="RHEA-COMP:12419"/>
        <dbReference type="ChEBI" id="CHEBI:15378"/>
        <dbReference type="ChEBI" id="CHEBI:57856"/>
        <dbReference type="ChEBI" id="CHEBI:59789"/>
        <dbReference type="ChEBI" id="CHEBI:90615"/>
        <dbReference type="ChEBI" id="CHEBI:90616"/>
        <dbReference type="EC" id="2.1.1.72"/>
    </reaction>
</comment>
<dbReference type="SUPFAM" id="SSF53335">
    <property type="entry name" value="S-adenosyl-L-methionine-dependent methyltransferases"/>
    <property type="match status" value="1"/>
</dbReference>
<accession>A0ABZ2J8D7</accession>
<dbReference type="RefSeq" id="WP_082423772.1">
    <property type="nucleotide sequence ID" value="NZ_CP146690.1"/>
</dbReference>
<keyword evidence="4" id="KW-0808">Transferase</keyword>
<dbReference type="Pfam" id="PF02086">
    <property type="entry name" value="MethyltransfD12"/>
    <property type="match status" value="1"/>
</dbReference>
<dbReference type="Gene3D" id="1.10.1020.10">
    <property type="entry name" value="Adenine-specific Methyltransferase, Domain 2"/>
    <property type="match status" value="1"/>
</dbReference>
<dbReference type="EC" id="2.1.1.72" evidence="2"/>
<dbReference type="GO" id="GO:0008168">
    <property type="term" value="F:methyltransferase activity"/>
    <property type="evidence" value="ECO:0007669"/>
    <property type="project" value="UniProtKB-KW"/>
</dbReference>
<dbReference type="EMBL" id="CP146691">
    <property type="protein sequence ID" value="WWY19450.1"/>
    <property type="molecule type" value="Genomic_DNA"/>
</dbReference>
<keyword evidence="5" id="KW-0949">S-adenosyl-L-methionine</keyword>
<dbReference type="InterPro" id="IPR012327">
    <property type="entry name" value="MeTrfase_D12"/>
</dbReference>
<evidence type="ECO:0000256" key="5">
    <source>
        <dbReference type="ARBA" id="ARBA00022691"/>
    </source>
</evidence>
<evidence type="ECO:0000256" key="2">
    <source>
        <dbReference type="ARBA" id="ARBA00011900"/>
    </source>
</evidence>
<evidence type="ECO:0000256" key="6">
    <source>
        <dbReference type="ARBA" id="ARBA00047942"/>
    </source>
</evidence>
<dbReference type="Proteomes" id="UP001375228">
    <property type="component" value="Chromosome"/>
</dbReference>
<dbReference type="InterPro" id="IPR029063">
    <property type="entry name" value="SAM-dependent_MTases_sf"/>
</dbReference>
<reference evidence="7 8" key="1">
    <citation type="submission" date="2024-03" db="EMBL/GenBank/DDBJ databases">
        <title>Pseudomonas juntendi.</title>
        <authorList>
            <person name="Liu Y."/>
        </authorList>
    </citation>
    <scope>NUCLEOTIDE SEQUENCE [LARGE SCALE GENOMIC DNA]</scope>
    <source>
        <strain evidence="7 8">L4046hy</strain>
    </source>
</reference>
<comment type="similarity">
    <text evidence="1">Belongs to the N(4)/N(6)-methyltransferase family.</text>
</comment>
<keyword evidence="8" id="KW-1185">Reference proteome</keyword>
<dbReference type="InterPro" id="IPR012263">
    <property type="entry name" value="M_m6A_EcoRV"/>
</dbReference>
<keyword evidence="3 7" id="KW-0489">Methyltransferase</keyword>
<organism evidence="7 8">
    <name type="scientific">Pseudomonas juntendi</name>
    <dbReference type="NCBI Taxonomy" id="2666183"/>
    <lineage>
        <taxon>Bacteria</taxon>
        <taxon>Pseudomonadati</taxon>
        <taxon>Pseudomonadota</taxon>
        <taxon>Gammaproteobacteria</taxon>
        <taxon>Pseudomonadales</taxon>
        <taxon>Pseudomonadaceae</taxon>
        <taxon>Pseudomonas</taxon>
    </lineage>
</organism>
<proteinExistence type="inferred from homology"/>
<dbReference type="GO" id="GO:0032259">
    <property type="term" value="P:methylation"/>
    <property type="evidence" value="ECO:0007669"/>
    <property type="project" value="UniProtKB-KW"/>
</dbReference>